<dbReference type="Gene3D" id="3.40.50.720">
    <property type="entry name" value="NAD(P)-binding Rossmann-like Domain"/>
    <property type="match status" value="1"/>
</dbReference>
<proteinExistence type="predicted"/>
<gene>
    <name evidence="3" type="ORF">MAL03_10875</name>
</gene>
<dbReference type="PANTHER" id="PTHR43574">
    <property type="entry name" value="EPIMERASE-RELATED"/>
    <property type="match status" value="1"/>
</dbReference>
<dbReference type="InterPro" id="IPR036291">
    <property type="entry name" value="NAD(P)-bd_dom_sf"/>
</dbReference>
<dbReference type="SUPFAM" id="SSF51735">
    <property type="entry name" value="NAD(P)-binding Rossmann-fold domains"/>
    <property type="match status" value="1"/>
</dbReference>
<keyword evidence="1" id="KW-0520">NAD</keyword>
<protein>
    <submittedName>
        <fullName evidence="3">NAD-dependent epimerase</fullName>
    </submittedName>
</protein>
<evidence type="ECO:0000256" key="1">
    <source>
        <dbReference type="ARBA" id="ARBA00023027"/>
    </source>
</evidence>
<dbReference type="EMBL" id="CP091957">
    <property type="protein sequence ID" value="UOG55419.1"/>
    <property type="molecule type" value="Genomic_DNA"/>
</dbReference>
<feature type="domain" description="NAD-dependent epimerase/dehydratase" evidence="2">
    <location>
        <begin position="3"/>
        <end position="252"/>
    </location>
</feature>
<dbReference type="RefSeq" id="WP_000699347.1">
    <property type="nucleotide sequence ID" value="NZ_CP091928.1"/>
</dbReference>
<evidence type="ECO:0000313" key="4">
    <source>
        <dbReference type="Proteomes" id="UP000829829"/>
    </source>
</evidence>
<name>A0AAE9GDS0_9LEPT</name>
<dbReference type="InterPro" id="IPR001509">
    <property type="entry name" value="Epimerase_deHydtase"/>
</dbReference>
<evidence type="ECO:0000313" key="3">
    <source>
        <dbReference type="EMBL" id="UOG55419.1"/>
    </source>
</evidence>
<accession>A0AAE9GDS0</accession>
<dbReference type="Pfam" id="PF01370">
    <property type="entry name" value="Epimerase"/>
    <property type="match status" value="1"/>
</dbReference>
<evidence type="ECO:0000259" key="2">
    <source>
        <dbReference type="Pfam" id="PF01370"/>
    </source>
</evidence>
<dbReference type="AlphaFoldDB" id="A0AAE9GDS0"/>
<dbReference type="PRINTS" id="PR01713">
    <property type="entry name" value="NUCEPIMERASE"/>
</dbReference>
<dbReference type="CDD" id="cd05253">
    <property type="entry name" value="UDP_GE_SDE_e"/>
    <property type="match status" value="1"/>
</dbReference>
<sequence>MKILVTGAAGFIGFHTILKLVQAGHEVFGIDNLNDYYDVSLKKARLNESGIEIEKLGLKEVFQSKLYSNYKFAQIDLNDNKKIESLFASDNFEYICHLAAQAGVRYSLTNPKAYIDSNISGTLNILEACRKTKIKHFVYASSSSIYGLNTQMPFSLQQNTDHPVSLYAVSKKANELMAHTYSHLYKISTTGLRFFTVYGPWGRPDMAIFLFTKAIFEGKPLEVYNEGKMQRDFTYIDDIVEGIVKVLISPAKPNLNWIADDPDPRSSEAPYRIYNIGNSYPVRLMDFIKALEIAIGKKAILNYLPMQKGDVVSTWADTSDLATDFGYRPNTPVQEGIQKFVTWYKSFYKL</sequence>
<organism evidence="3 4">
    <name type="scientific">Leptospira noguchii</name>
    <dbReference type="NCBI Taxonomy" id="28182"/>
    <lineage>
        <taxon>Bacteria</taxon>
        <taxon>Pseudomonadati</taxon>
        <taxon>Spirochaetota</taxon>
        <taxon>Spirochaetia</taxon>
        <taxon>Leptospirales</taxon>
        <taxon>Leptospiraceae</taxon>
        <taxon>Leptospira</taxon>
    </lineage>
</organism>
<reference evidence="3" key="1">
    <citation type="submission" date="2022-02" db="EMBL/GenBank/DDBJ databases">
        <title>The genetically variable rfb locus in Leptospira is a mobile cassette and a molecular signature of serovar identity.</title>
        <authorList>
            <person name="Nieves C."/>
            <person name="Vincent A.T."/>
            <person name="Zarantonelli L."/>
            <person name="Picardeau M."/>
            <person name="Veyrier F.J."/>
            <person name="Buschiazzo A."/>
        </authorList>
    </citation>
    <scope>NUCLEOTIDE SEQUENCE</scope>
    <source>
        <strain evidence="3">IP1512017</strain>
    </source>
</reference>
<dbReference type="Proteomes" id="UP000829829">
    <property type="component" value="Chromosome 1"/>
</dbReference>